<evidence type="ECO:0000259" key="8">
    <source>
        <dbReference type="PROSITE" id="PS50048"/>
    </source>
</evidence>
<dbReference type="Proteomes" id="UP000030752">
    <property type="component" value="Unassembled WGS sequence"/>
</dbReference>
<dbReference type="PROSITE" id="PS50048">
    <property type="entry name" value="ZN2_CY6_FUNGAL_2"/>
    <property type="match status" value="1"/>
</dbReference>
<keyword evidence="2" id="KW-0862">Zinc</keyword>
<dbReference type="Pfam" id="PF00172">
    <property type="entry name" value="Zn_clus"/>
    <property type="match status" value="1"/>
</dbReference>
<keyword evidence="1" id="KW-0479">Metal-binding</keyword>
<gene>
    <name evidence="9" type="ORF">HMPREF1541_08216</name>
</gene>
<keyword evidence="4" id="KW-0238">DNA-binding</keyword>
<dbReference type="HOGENOM" id="CLU_007091_0_2_1"/>
<evidence type="ECO:0000313" key="9">
    <source>
        <dbReference type="EMBL" id="ETN37226.1"/>
    </source>
</evidence>
<feature type="domain" description="Zn(2)-C6 fungal-type" evidence="8">
    <location>
        <begin position="31"/>
        <end position="62"/>
    </location>
</feature>
<feature type="region of interest" description="Disordered" evidence="7">
    <location>
        <begin position="1"/>
        <end position="28"/>
    </location>
</feature>
<feature type="compositionally biased region" description="Polar residues" evidence="7">
    <location>
        <begin position="1"/>
        <end position="13"/>
    </location>
</feature>
<dbReference type="GeneID" id="19975555"/>
<reference evidence="9 10" key="1">
    <citation type="submission" date="2013-03" db="EMBL/GenBank/DDBJ databases">
        <title>The Genome Sequence of Phialophora europaea CBS 101466.</title>
        <authorList>
            <consortium name="The Broad Institute Genomics Platform"/>
            <person name="Cuomo C."/>
            <person name="de Hoog S."/>
            <person name="Gorbushina A."/>
            <person name="Walker B."/>
            <person name="Young S.K."/>
            <person name="Zeng Q."/>
            <person name="Gargeya S."/>
            <person name="Fitzgerald M."/>
            <person name="Haas B."/>
            <person name="Abouelleil A."/>
            <person name="Allen A.W."/>
            <person name="Alvarado L."/>
            <person name="Arachchi H.M."/>
            <person name="Berlin A.M."/>
            <person name="Chapman S.B."/>
            <person name="Gainer-Dewar J."/>
            <person name="Goldberg J."/>
            <person name="Griggs A."/>
            <person name="Gujja S."/>
            <person name="Hansen M."/>
            <person name="Howarth C."/>
            <person name="Imamovic A."/>
            <person name="Ireland A."/>
            <person name="Larimer J."/>
            <person name="McCowan C."/>
            <person name="Murphy C."/>
            <person name="Pearson M."/>
            <person name="Poon T.W."/>
            <person name="Priest M."/>
            <person name="Roberts A."/>
            <person name="Saif S."/>
            <person name="Shea T."/>
            <person name="Sisk P."/>
            <person name="Sykes S."/>
            <person name="Wortman J."/>
            <person name="Nusbaum C."/>
            <person name="Birren B."/>
        </authorList>
    </citation>
    <scope>NUCLEOTIDE SEQUENCE [LARGE SCALE GENOMIC DNA]</scope>
    <source>
        <strain evidence="9 10">CBS 101466</strain>
    </source>
</reference>
<keyword evidence="10" id="KW-1185">Reference proteome</keyword>
<dbReference type="CDD" id="cd12148">
    <property type="entry name" value="fungal_TF_MHR"/>
    <property type="match status" value="1"/>
</dbReference>
<dbReference type="Gene3D" id="4.10.240.10">
    <property type="entry name" value="Zn(2)-C6 fungal-type DNA-binding domain"/>
    <property type="match status" value="1"/>
</dbReference>
<dbReference type="PROSITE" id="PS00463">
    <property type="entry name" value="ZN2_CY6_FUNGAL_1"/>
    <property type="match status" value="1"/>
</dbReference>
<dbReference type="PANTHER" id="PTHR31944:SF131">
    <property type="entry name" value="HEME-RESPONSIVE ZINC FINGER TRANSCRIPTION FACTOR HAP1"/>
    <property type="match status" value="1"/>
</dbReference>
<evidence type="ECO:0000256" key="7">
    <source>
        <dbReference type="SAM" id="MobiDB-lite"/>
    </source>
</evidence>
<dbReference type="VEuPathDB" id="FungiDB:HMPREF1541_08216"/>
<feature type="region of interest" description="Disordered" evidence="7">
    <location>
        <begin position="61"/>
        <end position="107"/>
    </location>
</feature>
<dbReference type="RefSeq" id="XP_008720758.1">
    <property type="nucleotide sequence ID" value="XM_008722536.1"/>
</dbReference>
<dbReference type="GO" id="GO:0001228">
    <property type="term" value="F:DNA-binding transcription activator activity, RNA polymerase II-specific"/>
    <property type="evidence" value="ECO:0007669"/>
    <property type="project" value="TreeGrafter"/>
</dbReference>
<dbReference type="eggNOG" id="ENOG502RJ72">
    <property type="taxonomic scope" value="Eukaryota"/>
</dbReference>
<dbReference type="EMBL" id="KB822724">
    <property type="protein sequence ID" value="ETN37226.1"/>
    <property type="molecule type" value="Genomic_DNA"/>
</dbReference>
<dbReference type="OrthoDB" id="5414787at2759"/>
<feature type="compositionally biased region" description="Basic and acidic residues" evidence="7">
    <location>
        <begin position="69"/>
        <end position="87"/>
    </location>
</feature>
<dbReference type="PANTHER" id="PTHR31944">
    <property type="entry name" value="HEME-RESPONSIVE ZINC FINGER TRANSCRIPTION FACTOR HAP1"/>
    <property type="match status" value="1"/>
</dbReference>
<dbReference type="InterPro" id="IPR001138">
    <property type="entry name" value="Zn2Cys6_DnaBD"/>
</dbReference>
<proteinExistence type="predicted"/>
<dbReference type="CDD" id="cd00067">
    <property type="entry name" value="GAL4"/>
    <property type="match status" value="1"/>
</dbReference>
<dbReference type="GO" id="GO:0008270">
    <property type="term" value="F:zinc ion binding"/>
    <property type="evidence" value="ECO:0007669"/>
    <property type="project" value="InterPro"/>
</dbReference>
<dbReference type="AlphaFoldDB" id="W2RL51"/>
<dbReference type="InterPro" id="IPR036864">
    <property type="entry name" value="Zn2-C6_fun-type_DNA-bd_sf"/>
</dbReference>
<dbReference type="InterPro" id="IPR051430">
    <property type="entry name" value="Fungal_TF_Env_Response"/>
</dbReference>
<dbReference type="GO" id="GO:0005634">
    <property type="term" value="C:nucleus"/>
    <property type="evidence" value="ECO:0007669"/>
    <property type="project" value="TreeGrafter"/>
</dbReference>
<evidence type="ECO:0000256" key="4">
    <source>
        <dbReference type="ARBA" id="ARBA00023125"/>
    </source>
</evidence>
<evidence type="ECO:0000256" key="3">
    <source>
        <dbReference type="ARBA" id="ARBA00023015"/>
    </source>
</evidence>
<evidence type="ECO:0000256" key="6">
    <source>
        <dbReference type="ARBA" id="ARBA00023242"/>
    </source>
</evidence>
<keyword evidence="5" id="KW-0804">Transcription</keyword>
<name>W2RL51_CYPE1</name>
<accession>W2RL51</accession>
<sequence>MTLDNASATQDSAPSDERNPLKRPRPRPVISCLECRRKKLKCDRTLPCRQCVKAGRSDVCAFQPGQLPEPRDSSYDDPTPKRSRNDQTRPLAVNGDDASPSEQDNATVTIPHDGLGMFEKLQFRVAHLETLLDVDHTVGTVQRNLADRGGVRRDRPEASQVALPQPAISRHRLPTTVFPDAAFFMRGFAAQNSEDPRIQRVADDLRCLHYSLKQFHKRPHIGSNCVGFMNLLPLIPSRDVCYLLSELYFDNLEHCFRILHKTTFNRQLNEFFLAGETIQDLSFIPQLMAVLSMGALLGTRSECVDVAQANEGRLIPMSIVYIQDYLDSLSSKKLYTIPILQTKMLLLILRWMRLDKNNDLWRLSGDILRHALIMNMDRDPSQLQEPTSPLQAELRRRLWMTIVEEDLMLSILRNMPCMVPDFTCQAPLNVDDDELQDFGKPPSPRPQDEWSDSLCQVVLAQSVKDRLHACQDLRSTHSIRYEHVLDHTRSFEKILETLPAPLRFSHQDNIASKAPSRLMARMELDISIRRPLMHLYSPFAHANNERDEFSEARAGYLQSCLMLDVYQDLFDPKYSELGVERPDGYWDFFYNLYRSELHQAVSGICLELKRISTSSQPDTPIPTSGLLKTQTYSRASLIHAIKDTLEPMVRRIGHLGADLKELSYLTIVFNSVKSAQYDPGTVVEALEDLVAACKLQLCRNNIPIIQDQNNAATDTSGWTPGPGNDIAWTDLANFPFEFDYGNEMSFDLS</sequence>
<protein>
    <recommendedName>
        <fullName evidence="8">Zn(2)-C6 fungal-type domain-containing protein</fullName>
    </recommendedName>
</protein>
<dbReference type="GO" id="GO:0000978">
    <property type="term" value="F:RNA polymerase II cis-regulatory region sequence-specific DNA binding"/>
    <property type="evidence" value="ECO:0007669"/>
    <property type="project" value="TreeGrafter"/>
</dbReference>
<evidence type="ECO:0000313" key="10">
    <source>
        <dbReference type="Proteomes" id="UP000030752"/>
    </source>
</evidence>
<evidence type="ECO:0000256" key="2">
    <source>
        <dbReference type="ARBA" id="ARBA00022833"/>
    </source>
</evidence>
<dbReference type="SMART" id="SM00066">
    <property type="entry name" value="GAL4"/>
    <property type="match status" value="1"/>
</dbReference>
<dbReference type="SUPFAM" id="SSF57701">
    <property type="entry name" value="Zn2/Cys6 DNA-binding domain"/>
    <property type="match status" value="1"/>
</dbReference>
<organism evidence="9 10">
    <name type="scientific">Cyphellophora europaea (strain CBS 101466)</name>
    <name type="common">Phialophora europaea</name>
    <dbReference type="NCBI Taxonomy" id="1220924"/>
    <lineage>
        <taxon>Eukaryota</taxon>
        <taxon>Fungi</taxon>
        <taxon>Dikarya</taxon>
        <taxon>Ascomycota</taxon>
        <taxon>Pezizomycotina</taxon>
        <taxon>Eurotiomycetes</taxon>
        <taxon>Chaetothyriomycetidae</taxon>
        <taxon>Chaetothyriales</taxon>
        <taxon>Cyphellophoraceae</taxon>
        <taxon>Cyphellophora</taxon>
    </lineage>
</organism>
<dbReference type="STRING" id="1220924.W2RL51"/>
<dbReference type="SMART" id="SM00906">
    <property type="entry name" value="Fungal_trans"/>
    <property type="match status" value="1"/>
</dbReference>
<dbReference type="Pfam" id="PF04082">
    <property type="entry name" value="Fungal_trans"/>
    <property type="match status" value="1"/>
</dbReference>
<evidence type="ECO:0000256" key="1">
    <source>
        <dbReference type="ARBA" id="ARBA00022723"/>
    </source>
</evidence>
<dbReference type="GO" id="GO:0006351">
    <property type="term" value="P:DNA-templated transcription"/>
    <property type="evidence" value="ECO:0007669"/>
    <property type="project" value="InterPro"/>
</dbReference>
<dbReference type="InParanoid" id="W2RL51"/>
<dbReference type="InterPro" id="IPR007219">
    <property type="entry name" value="XnlR_reg_dom"/>
</dbReference>
<keyword evidence="3" id="KW-0805">Transcription regulation</keyword>
<evidence type="ECO:0000256" key="5">
    <source>
        <dbReference type="ARBA" id="ARBA00023163"/>
    </source>
</evidence>
<keyword evidence="6" id="KW-0539">Nucleus</keyword>